<comment type="caution">
    <text evidence="2">The sequence shown here is derived from an EMBL/GenBank/DDBJ whole genome shotgun (WGS) entry which is preliminary data.</text>
</comment>
<sequence length="221" mass="23524">MEDDASRRGPGRPPHEPTDETRAKVLELTAKAVDICNIAEAIGVSEPTLHAHYAEELEAARPQQNFPFLEFQQASEPRLTRPHAGGRPPHVPTPELRENVEILVASGMRAWQIAAALGISEPTLAEHYEHELANGKAKKTAAVVLAQFRAATEGNVAAQKAWLGQSLAMEKGPASGQAPPSSGSAPLARLGKKEVAQHLAQEAATGKFATPAPPKLVVNNK</sequence>
<proteinExistence type="predicted"/>
<organism evidence="2 3">
    <name type="scientific">Rhodovarius crocodyli</name>
    <dbReference type="NCBI Taxonomy" id="1979269"/>
    <lineage>
        <taxon>Bacteria</taxon>
        <taxon>Pseudomonadati</taxon>
        <taxon>Pseudomonadota</taxon>
        <taxon>Alphaproteobacteria</taxon>
        <taxon>Acetobacterales</taxon>
        <taxon>Roseomonadaceae</taxon>
        <taxon>Rhodovarius</taxon>
    </lineage>
</organism>
<protein>
    <submittedName>
        <fullName evidence="2">Uncharacterized protein</fullName>
    </submittedName>
</protein>
<dbReference type="RefSeq" id="WP_127785759.1">
    <property type="nucleotide sequence ID" value="NZ_SACL01000001.1"/>
</dbReference>
<reference evidence="2 3" key="1">
    <citation type="submission" date="2019-01" db="EMBL/GenBank/DDBJ databases">
        <authorList>
            <person name="Chen W.-M."/>
        </authorList>
    </citation>
    <scope>NUCLEOTIDE SEQUENCE [LARGE SCALE GENOMIC DNA]</scope>
    <source>
        <strain evidence="2 3">CCP-6</strain>
    </source>
</reference>
<evidence type="ECO:0000313" key="2">
    <source>
        <dbReference type="EMBL" id="RVT99089.1"/>
    </source>
</evidence>
<dbReference type="AlphaFoldDB" id="A0A437MN74"/>
<dbReference type="Proteomes" id="UP000282957">
    <property type="component" value="Unassembled WGS sequence"/>
</dbReference>
<evidence type="ECO:0000313" key="3">
    <source>
        <dbReference type="Proteomes" id="UP000282957"/>
    </source>
</evidence>
<evidence type="ECO:0000256" key="1">
    <source>
        <dbReference type="SAM" id="MobiDB-lite"/>
    </source>
</evidence>
<feature type="compositionally biased region" description="Low complexity" evidence="1">
    <location>
        <begin position="172"/>
        <end position="188"/>
    </location>
</feature>
<name>A0A437MN74_9PROT</name>
<feature type="region of interest" description="Disordered" evidence="1">
    <location>
        <begin position="1"/>
        <end position="22"/>
    </location>
</feature>
<accession>A0A437MN74</accession>
<feature type="region of interest" description="Disordered" evidence="1">
    <location>
        <begin position="170"/>
        <end position="221"/>
    </location>
</feature>
<keyword evidence="3" id="KW-1185">Reference proteome</keyword>
<dbReference type="OrthoDB" id="8966809at2"/>
<feature type="region of interest" description="Disordered" evidence="1">
    <location>
        <begin position="75"/>
        <end position="94"/>
    </location>
</feature>
<dbReference type="EMBL" id="SACL01000001">
    <property type="protein sequence ID" value="RVT99089.1"/>
    <property type="molecule type" value="Genomic_DNA"/>
</dbReference>
<gene>
    <name evidence="2" type="ORF">EOD42_02995</name>
</gene>